<evidence type="ECO:0000313" key="4">
    <source>
        <dbReference type="EMBL" id="SES96483.1"/>
    </source>
</evidence>
<dbReference type="RefSeq" id="WP_091690220.1">
    <property type="nucleotide sequence ID" value="NZ_CAAGSJ010000006.1"/>
</dbReference>
<feature type="transmembrane region" description="Helical" evidence="2">
    <location>
        <begin position="503"/>
        <end position="521"/>
    </location>
</feature>
<dbReference type="InterPro" id="IPR050154">
    <property type="entry name" value="UbiB_kinase"/>
</dbReference>
<keyword evidence="5" id="KW-1185">Reference proteome</keyword>
<feature type="transmembrane region" description="Helical" evidence="2">
    <location>
        <begin position="533"/>
        <end position="554"/>
    </location>
</feature>
<evidence type="ECO:0000259" key="3">
    <source>
        <dbReference type="PROSITE" id="PS50011"/>
    </source>
</evidence>
<dbReference type="InterPro" id="IPR000719">
    <property type="entry name" value="Prot_kinase_dom"/>
</dbReference>
<sequence>MASNIVRRYSMVKRYGVIIDTLIKYGFGYFVDQMGIRSLGSLRSRFKGRFGKGDEARTGPARARMVLEELGPTYVKFGQLMSMREDLIPKEYAEEFSKLQTDVPPFEYSEVERIIEEELGDKVENLFLSFDKKSIAAASIGQVHRAKLHGGTDVVVKVQRPGIRKVIDSDLDILYSIAGFAEEHVEEAKLYNPVEVVDELQKSIYAEMDYTQEARNIERFQSNFKDDPNIVIPGVYWEYSSRRVLTLDYIDGIKSDDFKRIDELGLDRDKIAEYGTEAFMKQIFEDGFFHADMHSGNVLILEDGRIALLDFGMVGHISKEIRNLLIDALLAITRGDVNQYLEVLKDFGMVPAEIDVHAFKIDYEHVLNKYYGRSLKQLDTPLMIAEMMTLLRKFKIRIPPNIALLFKGVMTVSGFALQMVPDFNVTVVAEPYARNIMRNRLRPRNIAETFYTDMWYTARMLHKAPLQISHILAIAEKGYLNIKFEHRGMDRIVAELNASSNRLAFSLIISSIILGSSLIIQTGMQPHVGGVPLFGVAGFVMAAFMGLWLMAYILKTGKI</sequence>
<dbReference type="GO" id="GO:0005524">
    <property type="term" value="F:ATP binding"/>
    <property type="evidence" value="ECO:0007669"/>
    <property type="project" value="InterPro"/>
</dbReference>
<dbReference type="EMBL" id="FOHQ01000005">
    <property type="protein sequence ID" value="SES96483.1"/>
    <property type="molecule type" value="Genomic_DNA"/>
</dbReference>
<dbReference type="SUPFAM" id="SSF56112">
    <property type="entry name" value="Protein kinase-like (PK-like)"/>
    <property type="match status" value="1"/>
</dbReference>
<proteinExistence type="inferred from homology"/>
<gene>
    <name evidence="4" type="ORF">SAMN04488587_1751</name>
</gene>
<organism evidence="4 5">
    <name type="scientific">Methanococcoides vulcani</name>
    <dbReference type="NCBI Taxonomy" id="1353158"/>
    <lineage>
        <taxon>Archaea</taxon>
        <taxon>Methanobacteriati</taxon>
        <taxon>Methanobacteriota</taxon>
        <taxon>Stenosarchaea group</taxon>
        <taxon>Methanomicrobia</taxon>
        <taxon>Methanosarcinales</taxon>
        <taxon>Methanosarcinaceae</taxon>
        <taxon>Methanococcoides</taxon>
    </lineage>
</organism>
<dbReference type="InterPro" id="IPR004147">
    <property type="entry name" value="ABC1_dom"/>
</dbReference>
<evidence type="ECO:0000313" key="5">
    <source>
        <dbReference type="Proteomes" id="UP000243338"/>
    </source>
</evidence>
<keyword evidence="2" id="KW-1133">Transmembrane helix</keyword>
<evidence type="ECO:0000256" key="2">
    <source>
        <dbReference type="SAM" id="Phobius"/>
    </source>
</evidence>
<keyword evidence="2" id="KW-0472">Membrane</keyword>
<dbReference type="PANTHER" id="PTHR10566:SF113">
    <property type="entry name" value="PROTEIN ACTIVITY OF BC1 COMPLEX KINASE 7, CHLOROPLASTIC"/>
    <property type="match status" value="1"/>
</dbReference>
<reference evidence="5" key="1">
    <citation type="submission" date="2016-10" db="EMBL/GenBank/DDBJ databases">
        <authorList>
            <person name="Varghese N."/>
            <person name="Submissions S."/>
        </authorList>
    </citation>
    <scope>NUCLEOTIDE SEQUENCE [LARGE SCALE GENOMIC DNA]</scope>
    <source>
        <strain evidence="5">SLH 33</strain>
    </source>
</reference>
<dbReference type="InterPro" id="IPR011009">
    <property type="entry name" value="Kinase-like_dom_sf"/>
</dbReference>
<dbReference type="STRING" id="1353158.SAMN04488587_1751"/>
<dbReference type="GO" id="GO:0004672">
    <property type="term" value="F:protein kinase activity"/>
    <property type="evidence" value="ECO:0007669"/>
    <property type="project" value="InterPro"/>
</dbReference>
<protein>
    <submittedName>
        <fullName evidence="4">2-octaprenylphenol hydroxylase</fullName>
    </submittedName>
</protein>
<dbReference type="Proteomes" id="UP000243338">
    <property type="component" value="Unassembled WGS sequence"/>
</dbReference>
<accession>A0A1I0ASH4</accession>
<name>A0A1I0ASH4_9EURY</name>
<feature type="domain" description="Protein kinase" evidence="3">
    <location>
        <begin position="129"/>
        <end position="451"/>
    </location>
</feature>
<dbReference type="PANTHER" id="PTHR10566">
    <property type="entry name" value="CHAPERONE-ACTIVITY OF BC1 COMPLEX CABC1 -RELATED"/>
    <property type="match status" value="1"/>
</dbReference>
<keyword evidence="2" id="KW-0812">Transmembrane</keyword>
<dbReference type="Pfam" id="PF03109">
    <property type="entry name" value="ABC1"/>
    <property type="match status" value="1"/>
</dbReference>
<dbReference type="OrthoDB" id="8087at2157"/>
<evidence type="ECO:0000256" key="1">
    <source>
        <dbReference type="ARBA" id="ARBA00009670"/>
    </source>
</evidence>
<dbReference type="Gene3D" id="1.10.510.10">
    <property type="entry name" value="Transferase(Phosphotransferase) domain 1"/>
    <property type="match status" value="1"/>
</dbReference>
<comment type="similarity">
    <text evidence="1">Belongs to the protein kinase superfamily. ADCK protein kinase family.</text>
</comment>
<dbReference type="PROSITE" id="PS50011">
    <property type="entry name" value="PROTEIN_KINASE_DOM"/>
    <property type="match status" value="1"/>
</dbReference>
<dbReference type="AlphaFoldDB" id="A0A1I0ASH4"/>
<dbReference type="CDD" id="cd05121">
    <property type="entry name" value="ABC1_ADCK3-like"/>
    <property type="match status" value="1"/>
</dbReference>